<dbReference type="AlphaFoldDB" id="A0AAD6QZR8"/>
<sequence length="234" mass="25924">MSWFSYVEDRLVPEQGCKPWASALDDGNAIMGHNSSDISDCEVMMMVGLPASGKTTWAEKWTEEYPEKRFVLLGRNLILDEMKGSVMVSFLVELVQVLYQEITVDLLIKMCMCPWSSGSISGGRAESCQNYGFVDPYGRSNTVDLFRRILIAWTIEEAGLPSELQPNRANSNLLLAVCGYLDAILCFLPCLPCGTPRIPLPASLAPSPRSPYSNFPAGMQQHSGGYNPPPQRNY</sequence>
<keyword evidence="3" id="KW-1185">Reference proteome</keyword>
<name>A0AAD6QZR8_9ROSI</name>
<evidence type="ECO:0000256" key="1">
    <source>
        <dbReference type="SAM" id="MobiDB-lite"/>
    </source>
</evidence>
<accession>A0AAD6QZR8</accession>
<dbReference type="SUPFAM" id="SSF52540">
    <property type="entry name" value="P-loop containing nucleoside triphosphate hydrolases"/>
    <property type="match status" value="1"/>
</dbReference>
<organism evidence="2 3">
    <name type="scientific">Populus alba x Populus x berolinensis</name>
    <dbReference type="NCBI Taxonomy" id="444605"/>
    <lineage>
        <taxon>Eukaryota</taxon>
        <taxon>Viridiplantae</taxon>
        <taxon>Streptophyta</taxon>
        <taxon>Embryophyta</taxon>
        <taxon>Tracheophyta</taxon>
        <taxon>Spermatophyta</taxon>
        <taxon>Magnoliopsida</taxon>
        <taxon>eudicotyledons</taxon>
        <taxon>Gunneridae</taxon>
        <taxon>Pentapetalae</taxon>
        <taxon>rosids</taxon>
        <taxon>fabids</taxon>
        <taxon>Malpighiales</taxon>
        <taxon>Salicaceae</taxon>
        <taxon>Saliceae</taxon>
        <taxon>Populus</taxon>
    </lineage>
</organism>
<comment type="caution">
    <text evidence="2">The sequence shown here is derived from an EMBL/GenBank/DDBJ whole genome shotgun (WGS) entry which is preliminary data.</text>
</comment>
<proteinExistence type="predicted"/>
<gene>
    <name evidence="2" type="ORF">NC653_010442</name>
</gene>
<dbReference type="EMBL" id="JAQIZT010000004">
    <property type="protein sequence ID" value="KAJ6999700.1"/>
    <property type="molecule type" value="Genomic_DNA"/>
</dbReference>
<dbReference type="GO" id="GO:0003723">
    <property type="term" value="F:RNA binding"/>
    <property type="evidence" value="ECO:0007669"/>
    <property type="project" value="TreeGrafter"/>
</dbReference>
<dbReference type="GO" id="GO:0000380">
    <property type="term" value="P:alternative mRNA splicing, via spliceosome"/>
    <property type="evidence" value="ECO:0007669"/>
    <property type="project" value="TreeGrafter"/>
</dbReference>
<feature type="region of interest" description="Disordered" evidence="1">
    <location>
        <begin position="213"/>
        <end position="234"/>
    </location>
</feature>
<dbReference type="GO" id="GO:0005634">
    <property type="term" value="C:nucleus"/>
    <property type="evidence" value="ECO:0007669"/>
    <property type="project" value="TreeGrafter"/>
</dbReference>
<evidence type="ECO:0000313" key="2">
    <source>
        <dbReference type="EMBL" id="KAJ6999700.1"/>
    </source>
</evidence>
<dbReference type="InterPro" id="IPR027417">
    <property type="entry name" value="P-loop_NTPase"/>
</dbReference>
<dbReference type="PANTHER" id="PTHR12381:SF56">
    <property type="entry name" value="B30.2_SPRY DOMAIN-CONTAINING PROTEIN-RELATED"/>
    <property type="match status" value="1"/>
</dbReference>
<dbReference type="Gene3D" id="3.40.50.300">
    <property type="entry name" value="P-loop containing nucleotide triphosphate hydrolases"/>
    <property type="match status" value="1"/>
</dbReference>
<dbReference type="PANTHER" id="PTHR12381">
    <property type="entry name" value="HETEROGENEOUS NUCLEAR RIBONUCLEOPROTEIN U FAMILY MEMBER"/>
    <property type="match status" value="1"/>
</dbReference>
<dbReference type="Pfam" id="PF13671">
    <property type="entry name" value="AAA_33"/>
    <property type="match status" value="1"/>
</dbReference>
<protein>
    <submittedName>
        <fullName evidence="2">Uncharacterized protein</fullName>
    </submittedName>
</protein>
<reference evidence="2 3" key="1">
    <citation type="journal article" date="2023" name="Mol. Ecol. Resour.">
        <title>Chromosome-level genome assembly of a triploid poplar Populus alba 'Berolinensis'.</title>
        <authorList>
            <person name="Chen S."/>
            <person name="Yu Y."/>
            <person name="Wang X."/>
            <person name="Wang S."/>
            <person name="Zhang T."/>
            <person name="Zhou Y."/>
            <person name="He R."/>
            <person name="Meng N."/>
            <person name="Wang Y."/>
            <person name="Liu W."/>
            <person name="Liu Z."/>
            <person name="Liu J."/>
            <person name="Guo Q."/>
            <person name="Huang H."/>
            <person name="Sederoff R.R."/>
            <person name="Wang G."/>
            <person name="Qu G."/>
            <person name="Chen S."/>
        </authorList>
    </citation>
    <scope>NUCLEOTIDE SEQUENCE [LARGE SCALE GENOMIC DNA]</scope>
    <source>
        <strain evidence="2">SC-2020</strain>
    </source>
</reference>
<dbReference type="Proteomes" id="UP001164929">
    <property type="component" value="Chromosome 4"/>
</dbReference>
<evidence type="ECO:0000313" key="3">
    <source>
        <dbReference type="Proteomes" id="UP001164929"/>
    </source>
</evidence>